<comment type="caution">
    <text evidence="1">The sequence shown here is derived from an EMBL/GenBank/DDBJ whole genome shotgun (WGS) entry which is preliminary data.</text>
</comment>
<dbReference type="NCBIfam" id="NF045536">
    <property type="entry name" value="phasin_PhaP6"/>
    <property type="match status" value="1"/>
</dbReference>
<dbReference type="InterPro" id="IPR053785">
    <property type="entry name" value="PhaP6-like"/>
</dbReference>
<gene>
    <name evidence="1" type="ORF">ACFOPI_03975</name>
</gene>
<proteinExistence type="predicted"/>
<organism evidence="1 2">
    <name type="scientific">Hydrogenophaga luteola</name>
    <dbReference type="NCBI Taxonomy" id="1591122"/>
    <lineage>
        <taxon>Bacteria</taxon>
        <taxon>Pseudomonadati</taxon>
        <taxon>Pseudomonadota</taxon>
        <taxon>Betaproteobacteria</taxon>
        <taxon>Burkholderiales</taxon>
        <taxon>Comamonadaceae</taxon>
        <taxon>Hydrogenophaga</taxon>
    </lineage>
</organism>
<dbReference type="Proteomes" id="UP001595729">
    <property type="component" value="Unassembled WGS sequence"/>
</dbReference>
<evidence type="ECO:0000313" key="1">
    <source>
        <dbReference type="EMBL" id="MFC3682738.1"/>
    </source>
</evidence>
<reference evidence="2" key="1">
    <citation type="journal article" date="2019" name="Int. J. Syst. Evol. Microbiol.">
        <title>The Global Catalogue of Microorganisms (GCM) 10K type strain sequencing project: providing services to taxonomists for standard genome sequencing and annotation.</title>
        <authorList>
            <consortium name="The Broad Institute Genomics Platform"/>
            <consortium name="The Broad Institute Genome Sequencing Center for Infectious Disease"/>
            <person name="Wu L."/>
            <person name="Ma J."/>
        </authorList>
    </citation>
    <scope>NUCLEOTIDE SEQUENCE [LARGE SCALE GENOMIC DNA]</scope>
    <source>
        <strain evidence="2">KCTC 42501</strain>
    </source>
</reference>
<dbReference type="EMBL" id="JBHRXX010000002">
    <property type="protein sequence ID" value="MFC3682738.1"/>
    <property type="molecule type" value="Genomic_DNA"/>
</dbReference>
<keyword evidence="2" id="KW-1185">Reference proteome</keyword>
<protein>
    <submittedName>
        <fullName evidence="1">Polyhydroxyalkanoate granule-associated phasin</fullName>
    </submittedName>
</protein>
<sequence length="135" mass="14930">MTRRTLKTAATLGRKTMETAMAAPQVVAHRVGRMATAGANPSRRDQREFVGMVAEKQQAFVQSWMAMATESLRLQQQIWSSLWTVGLTPWPRKQAASLTAARRMQSAAVSIAEKGLTPVHRKAVSNAKRLSKAKR</sequence>
<accession>A0ABV7W394</accession>
<dbReference type="RefSeq" id="WP_382171118.1">
    <property type="nucleotide sequence ID" value="NZ_JBHRXX010000002.1"/>
</dbReference>
<name>A0ABV7W394_9BURK</name>
<evidence type="ECO:0000313" key="2">
    <source>
        <dbReference type="Proteomes" id="UP001595729"/>
    </source>
</evidence>